<evidence type="ECO:0000256" key="1">
    <source>
        <dbReference type="SAM" id="Phobius"/>
    </source>
</evidence>
<organism evidence="3 4">
    <name type="scientific">Nocardia puris</name>
    <dbReference type="NCBI Taxonomy" id="208602"/>
    <lineage>
        <taxon>Bacteria</taxon>
        <taxon>Bacillati</taxon>
        <taxon>Actinomycetota</taxon>
        <taxon>Actinomycetes</taxon>
        <taxon>Mycobacteriales</taxon>
        <taxon>Nocardiaceae</taxon>
        <taxon>Nocardia</taxon>
    </lineage>
</organism>
<keyword evidence="1" id="KW-0812">Transmembrane</keyword>
<keyword evidence="1" id="KW-0472">Membrane</keyword>
<feature type="domain" description="DUF2231" evidence="2">
    <location>
        <begin position="6"/>
        <end position="151"/>
    </location>
</feature>
<evidence type="ECO:0000313" key="4">
    <source>
        <dbReference type="Proteomes" id="UP000252586"/>
    </source>
</evidence>
<reference evidence="3 4" key="1">
    <citation type="submission" date="2018-06" db="EMBL/GenBank/DDBJ databases">
        <title>Genomic Encyclopedia of Type Strains, Phase IV (KMG-IV): sequencing the most valuable type-strain genomes for metagenomic binning, comparative biology and taxonomic classification.</title>
        <authorList>
            <person name="Goeker M."/>
        </authorList>
    </citation>
    <scope>NUCLEOTIDE SEQUENCE [LARGE SCALE GENOMIC DNA]</scope>
    <source>
        <strain evidence="3 4">DSM 44599</strain>
    </source>
</reference>
<dbReference type="EMBL" id="QNRE01000003">
    <property type="protein sequence ID" value="RBO92362.1"/>
    <property type="molecule type" value="Genomic_DNA"/>
</dbReference>
<keyword evidence="4" id="KW-1185">Reference proteome</keyword>
<dbReference type="RefSeq" id="WP_067509959.1">
    <property type="nucleotide sequence ID" value="NZ_CP107943.1"/>
</dbReference>
<evidence type="ECO:0000259" key="2">
    <source>
        <dbReference type="Pfam" id="PF09990"/>
    </source>
</evidence>
<sequence>MSTINGLPAHVLLVHGVLVLVPLTALLLALSAVVPAVRRRLVWLVVALAAVTVALTPVTTRAGEALAQRYPEPAEALNTHMELGQVMIYFVVPLLVVSLLLAFAHVREVRGRPPGRGLTVALAVLAVVVATAATVHCVRVGDSGARAVWGVQASPSIGS</sequence>
<dbReference type="InterPro" id="IPR019251">
    <property type="entry name" value="DUF2231_TM"/>
</dbReference>
<dbReference type="Proteomes" id="UP000252586">
    <property type="component" value="Unassembled WGS sequence"/>
</dbReference>
<keyword evidence="1" id="KW-1133">Transmembrane helix</keyword>
<gene>
    <name evidence="3" type="ORF">DFR74_1034</name>
</gene>
<evidence type="ECO:0000313" key="3">
    <source>
        <dbReference type="EMBL" id="RBO92362.1"/>
    </source>
</evidence>
<protein>
    <recommendedName>
        <fullName evidence="2">DUF2231 domain-containing protein</fullName>
    </recommendedName>
</protein>
<dbReference type="Pfam" id="PF09990">
    <property type="entry name" value="DUF2231"/>
    <property type="match status" value="1"/>
</dbReference>
<proteinExistence type="predicted"/>
<feature type="transmembrane region" description="Helical" evidence="1">
    <location>
        <begin position="12"/>
        <end position="34"/>
    </location>
</feature>
<feature type="transmembrane region" description="Helical" evidence="1">
    <location>
        <begin position="41"/>
        <end position="60"/>
    </location>
</feature>
<feature type="transmembrane region" description="Helical" evidence="1">
    <location>
        <begin position="86"/>
        <end position="106"/>
    </location>
</feature>
<name>A0A366DQK7_9NOCA</name>
<dbReference type="STRING" id="1210090.GCA_001613185_03492"/>
<comment type="caution">
    <text evidence="3">The sequence shown here is derived from an EMBL/GenBank/DDBJ whole genome shotgun (WGS) entry which is preliminary data.</text>
</comment>
<accession>A0A366DQK7</accession>
<dbReference type="AlphaFoldDB" id="A0A366DQK7"/>
<feature type="transmembrane region" description="Helical" evidence="1">
    <location>
        <begin position="118"/>
        <end position="141"/>
    </location>
</feature>